<keyword evidence="3" id="KW-1185">Reference proteome</keyword>
<feature type="transmembrane region" description="Helical" evidence="1">
    <location>
        <begin position="80"/>
        <end position="101"/>
    </location>
</feature>
<keyword evidence="1" id="KW-0472">Membrane</keyword>
<dbReference type="HOGENOM" id="CLU_1727577_0_0_11"/>
<evidence type="ECO:0000313" key="3">
    <source>
        <dbReference type="Proteomes" id="UP000000637"/>
    </source>
</evidence>
<sequence>MNQQSRLPRRRGTTTPVSAGLVGVAAAGSAVAHVVAAASGPAGVMAWWMAAMGAACLSCAAPMAGFPARTFCAGQAATRAAGHLLAMSAAMILIHLVLLLGPGSGHHGHVQGASTPDHQPAMLILIGVELLCLMAASAALRMTRTATPHPN</sequence>
<protein>
    <submittedName>
        <fullName evidence="2">Uncharacterized protein</fullName>
    </submittedName>
</protein>
<organism evidence="2 3">
    <name type="scientific">Paenarthrobacter aurescens (strain TC1)</name>
    <dbReference type="NCBI Taxonomy" id="290340"/>
    <lineage>
        <taxon>Bacteria</taxon>
        <taxon>Bacillati</taxon>
        <taxon>Actinomycetota</taxon>
        <taxon>Actinomycetes</taxon>
        <taxon>Micrococcales</taxon>
        <taxon>Micrococcaceae</taxon>
        <taxon>Paenarthrobacter</taxon>
    </lineage>
</organism>
<name>A1R2C4_PAEAT</name>
<dbReference type="KEGG" id="aau:AAur_0580"/>
<evidence type="ECO:0000256" key="1">
    <source>
        <dbReference type="SAM" id="Phobius"/>
    </source>
</evidence>
<reference evidence="2 3" key="1">
    <citation type="journal article" date="2006" name="PLoS Genet.">
        <title>Secrets of soil survival revealed by the genome sequence of Arthrobacter aurescens TC1.</title>
        <authorList>
            <person name="Mongodin E.F."/>
            <person name="Shapir N."/>
            <person name="Daugherty S.C."/>
            <person name="DeBoy R.T."/>
            <person name="Emerson J.B."/>
            <person name="Shvartzbeyn A."/>
            <person name="Radune D."/>
            <person name="Vamathevan J."/>
            <person name="Riggs F."/>
            <person name="Grinberg V."/>
            <person name="Khouri H."/>
            <person name="Wackett L.P."/>
            <person name="Nelson K.E."/>
            <person name="Sadowsky M.J."/>
        </authorList>
    </citation>
    <scope>NUCLEOTIDE SEQUENCE [LARGE SCALE GENOMIC DNA]</scope>
    <source>
        <strain evidence="2 3">TC1</strain>
    </source>
</reference>
<keyword evidence="1" id="KW-0812">Transmembrane</keyword>
<keyword evidence="1" id="KW-1133">Transmembrane helix</keyword>
<dbReference type="EMBL" id="CP000474">
    <property type="protein sequence ID" value="ABM09447.1"/>
    <property type="molecule type" value="Genomic_DNA"/>
</dbReference>
<dbReference type="AlphaFoldDB" id="A1R2C4"/>
<dbReference type="OrthoDB" id="4955325at2"/>
<evidence type="ECO:0000313" key="2">
    <source>
        <dbReference type="EMBL" id="ABM09447.1"/>
    </source>
</evidence>
<dbReference type="STRING" id="290340.AAur_0580"/>
<feature type="transmembrane region" description="Helical" evidence="1">
    <location>
        <begin position="47"/>
        <end position="68"/>
    </location>
</feature>
<proteinExistence type="predicted"/>
<gene>
    <name evidence="2" type="ordered locus">AAur_0580</name>
</gene>
<feature type="transmembrane region" description="Helical" evidence="1">
    <location>
        <begin position="121"/>
        <end position="140"/>
    </location>
</feature>
<dbReference type="RefSeq" id="WP_011773334.1">
    <property type="nucleotide sequence ID" value="NC_008711.1"/>
</dbReference>
<dbReference type="Proteomes" id="UP000000637">
    <property type="component" value="Chromosome"/>
</dbReference>
<accession>A1R2C4</accession>